<accession>A0A9W8BCY4</accession>
<comment type="caution">
    <text evidence="11">The sequence shown here is derived from an EMBL/GenBank/DDBJ whole genome shotgun (WGS) entry which is preliminary data.</text>
</comment>
<evidence type="ECO:0000313" key="12">
    <source>
        <dbReference type="Proteomes" id="UP001151582"/>
    </source>
</evidence>
<feature type="domain" description="Mnd1 HTH" evidence="9">
    <location>
        <begin position="14"/>
        <end position="72"/>
    </location>
</feature>
<dbReference type="GO" id="GO:0007131">
    <property type="term" value="P:reciprocal meiotic recombination"/>
    <property type="evidence" value="ECO:0007669"/>
    <property type="project" value="InterPro"/>
</dbReference>
<keyword evidence="12" id="KW-1185">Reference proteome</keyword>
<evidence type="ECO:0000256" key="8">
    <source>
        <dbReference type="SAM" id="Coils"/>
    </source>
</evidence>
<keyword evidence="4" id="KW-0233">DNA recombination</keyword>
<name>A0A9W8BCY4_9FUNG</name>
<evidence type="ECO:0000256" key="2">
    <source>
        <dbReference type="ARBA" id="ARBA00005981"/>
    </source>
</evidence>
<dbReference type="GO" id="GO:0005634">
    <property type="term" value="C:nucleus"/>
    <property type="evidence" value="ECO:0007669"/>
    <property type="project" value="UniProtKB-SubCell"/>
</dbReference>
<evidence type="ECO:0000256" key="4">
    <source>
        <dbReference type="ARBA" id="ARBA00023172"/>
    </source>
</evidence>
<dbReference type="InterPro" id="IPR040453">
    <property type="entry name" value="Mnd1_HTH"/>
</dbReference>
<comment type="subcellular location">
    <subcellularLocation>
        <location evidence="1 7">Nucleus</location>
    </subcellularLocation>
</comment>
<dbReference type="Pfam" id="PF03962">
    <property type="entry name" value="Mnd1"/>
    <property type="match status" value="1"/>
</dbReference>
<reference evidence="11" key="1">
    <citation type="submission" date="2022-07" db="EMBL/GenBank/DDBJ databases">
        <title>Phylogenomic reconstructions and comparative analyses of Kickxellomycotina fungi.</title>
        <authorList>
            <person name="Reynolds N.K."/>
            <person name="Stajich J.E."/>
            <person name="Barry K."/>
            <person name="Grigoriev I.V."/>
            <person name="Crous P."/>
            <person name="Smith M.E."/>
        </authorList>
    </citation>
    <scope>NUCLEOTIDE SEQUENCE</scope>
    <source>
        <strain evidence="11">RSA 567</strain>
    </source>
</reference>
<evidence type="ECO:0000256" key="1">
    <source>
        <dbReference type="ARBA" id="ARBA00004123"/>
    </source>
</evidence>
<dbReference type="PANTHER" id="PTHR31398">
    <property type="entry name" value="MEIOTIC NUCLEAR DIVISION PROTEIN 1 HOMOLOG"/>
    <property type="match status" value="1"/>
</dbReference>
<feature type="coiled-coil region" evidence="8">
    <location>
        <begin position="76"/>
        <end position="110"/>
    </location>
</feature>
<dbReference type="PIRSF" id="PIRSF026991">
    <property type="entry name" value="Mnd1"/>
    <property type="match status" value="1"/>
</dbReference>
<proteinExistence type="inferred from homology"/>
<dbReference type="InterPro" id="IPR040661">
    <property type="entry name" value="LZ3wCH"/>
</dbReference>
<organism evidence="11 12">
    <name type="scientific">Dimargaris verticillata</name>
    <dbReference type="NCBI Taxonomy" id="2761393"/>
    <lineage>
        <taxon>Eukaryota</taxon>
        <taxon>Fungi</taxon>
        <taxon>Fungi incertae sedis</taxon>
        <taxon>Zoopagomycota</taxon>
        <taxon>Kickxellomycotina</taxon>
        <taxon>Dimargaritomycetes</taxon>
        <taxon>Dimargaritales</taxon>
        <taxon>Dimargaritaceae</taxon>
        <taxon>Dimargaris</taxon>
    </lineage>
</organism>
<evidence type="ECO:0000256" key="7">
    <source>
        <dbReference type="PIRNR" id="PIRNR026991"/>
    </source>
</evidence>
<comment type="similarity">
    <text evidence="2 7">Belongs to the MND1 family.</text>
</comment>
<dbReference type="InterPro" id="IPR005647">
    <property type="entry name" value="Mnd1"/>
</dbReference>
<evidence type="ECO:0000259" key="9">
    <source>
        <dbReference type="Pfam" id="PF03962"/>
    </source>
</evidence>
<evidence type="ECO:0000259" key="10">
    <source>
        <dbReference type="Pfam" id="PF18517"/>
    </source>
</evidence>
<evidence type="ECO:0000256" key="5">
    <source>
        <dbReference type="ARBA" id="ARBA00023242"/>
    </source>
</evidence>
<keyword evidence="6" id="KW-0469">Meiosis</keyword>
<dbReference type="GO" id="GO:0003690">
    <property type="term" value="F:double-stranded DNA binding"/>
    <property type="evidence" value="ECO:0007669"/>
    <property type="project" value="InterPro"/>
</dbReference>
<feature type="domain" description="Leucine zipper with capping helix" evidence="10">
    <location>
        <begin position="148"/>
        <end position="200"/>
    </location>
</feature>
<dbReference type="AlphaFoldDB" id="A0A9W8BCY4"/>
<evidence type="ECO:0000256" key="6">
    <source>
        <dbReference type="ARBA" id="ARBA00023254"/>
    </source>
</evidence>
<sequence length="202" mass="23233">MRGLSYDEKRRRLEDLFYETKDFFQLKELEKIAPKTKGIVAQSVKEVLQSLVDDEIVKGEKIGTSNYFWSFPSAALKSRQRKIDDLETSLNQLIQKNEELQASIAAATDGREDTDERAELLQQLSEIESKHTANKQELDKFRECDPVLLKAKERAANEAKDAANRWTDNIFIIQSYCVNKFGVETADFNKQFGITDDFDNLP</sequence>
<dbReference type="EMBL" id="JANBQB010000018">
    <property type="protein sequence ID" value="KAJ1984482.1"/>
    <property type="molecule type" value="Genomic_DNA"/>
</dbReference>
<dbReference type="Proteomes" id="UP001151582">
    <property type="component" value="Unassembled WGS sequence"/>
</dbReference>
<keyword evidence="5 7" id="KW-0539">Nucleus</keyword>
<gene>
    <name evidence="11" type="primary">MND1</name>
    <name evidence="11" type="ORF">H4R34_000629</name>
</gene>
<keyword evidence="3 8" id="KW-0175">Coiled coil</keyword>
<evidence type="ECO:0000256" key="3">
    <source>
        <dbReference type="ARBA" id="ARBA00023054"/>
    </source>
</evidence>
<protein>
    <recommendedName>
        <fullName evidence="7">Meiotic nuclear division protein 1</fullName>
    </recommendedName>
</protein>
<dbReference type="Pfam" id="PF18517">
    <property type="entry name" value="LZ3wCH"/>
    <property type="match status" value="1"/>
</dbReference>
<evidence type="ECO:0000313" key="11">
    <source>
        <dbReference type="EMBL" id="KAJ1984482.1"/>
    </source>
</evidence>
<dbReference type="PANTHER" id="PTHR31398:SF0">
    <property type="entry name" value="MEIOTIC NUCLEAR DIVISION PROTEIN 1 HOMOLOG"/>
    <property type="match status" value="1"/>
</dbReference>
<comment type="function">
    <text evidence="7">Required for proper homologous chromosome pairing and efficient cross-over and intragenic recombination during meiosis.</text>
</comment>
<dbReference type="OrthoDB" id="273345at2759"/>